<dbReference type="Proteomes" id="UP001138672">
    <property type="component" value="Unassembled WGS sequence"/>
</dbReference>
<organism evidence="1 3">
    <name type="scientific">Formosa algae</name>
    <dbReference type="NCBI Taxonomy" id="225843"/>
    <lineage>
        <taxon>Bacteria</taxon>
        <taxon>Pseudomonadati</taxon>
        <taxon>Bacteroidota</taxon>
        <taxon>Flavobacteriia</taxon>
        <taxon>Flavobacteriales</taxon>
        <taxon>Flavobacteriaceae</taxon>
        <taxon>Formosa</taxon>
    </lineage>
</organism>
<dbReference type="EMBL" id="JAUSUU010000009">
    <property type="protein sequence ID" value="MDQ0336495.1"/>
    <property type="molecule type" value="Genomic_DNA"/>
</dbReference>
<evidence type="ECO:0000313" key="4">
    <source>
        <dbReference type="Proteomes" id="UP001231587"/>
    </source>
</evidence>
<dbReference type="Proteomes" id="UP001231587">
    <property type="component" value="Unassembled WGS sequence"/>
</dbReference>
<dbReference type="PANTHER" id="PTHR43394:SF1">
    <property type="entry name" value="ATP-BINDING CASSETTE SUB-FAMILY B MEMBER 10, MITOCHONDRIAL"/>
    <property type="match status" value="1"/>
</dbReference>
<keyword evidence="4" id="KW-1185">Reference proteome</keyword>
<evidence type="ECO:0000313" key="1">
    <source>
        <dbReference type="EMBL" id="MBP1841085.1"/>
    </source>
</evidence>
<gene>
    <name evidence="1" type="ORF">J2Z56_003017</name>
    <name evidence="2" type="ORF">J2Z57_002949</name>
</gene>
<evidence type="ECO:0000313" key="2">
    <source>
        <dbReference type="EMBL" id="MDQ0336495.1"/>
    </source>
</evidence>
<reference evidence="1" key="1">
    <citation type="submission" date="2021-03" db="EMBL/GenBank/DDBJ databases">
        <title>Genomic Encyclopedia of Type Strains, Phase IV (KMG-IV): sequencing the most valuable type-strain genomes for metagenomic binning, comparative biology and taxonomic classification.</title>
        <authorList>
            <person name="Goeker M."/>
        </authorList>
    </citation>
    <scope>NUCLEOTIDE SEQUENCE</scope>
    <source>
        <strain evidence="1">DSM 15523</strain>
        <strain evidence="2 4">DSM 16476</strain>
    </source>
</reference>
<dbReference type="PANTHER" id="PTHR43394">
    <property type="entry name" value="ATP-DEPENDENT PERMEASE MDL1, MITOCHONDRIAL"/>
    <property type="match status" value="1"/>
</dbReference>
<dbReference type="GO" id="GO:0015421">
    <property type="term" value="F:ABC-type oligopeptide transporter activity"/>
    <property type="evidence" value="ECO:0007669"/>
    <property type="project" value="TreeGrafter"/>
</dbReference>
<accession>A0A9X1CD93</accession>
<protein>
    <submittedName>
        <fullName evidence="1">ABC-type multidrug transport system fused ATPase/permease subunit</fullName>
    </submittedName>
</protein>
<dbReference type="OrthoDB" id="9760358at2"/>
<proteinExistence type="predicted"/>
<dbReference type="InterPro" id="IPR039421">
    <property type="entry name" value="Type_1_exporter"/>
</dbReference>
<comment type="caution">
    <text evidence="1">The sequence shown here is derived from an EMBL/GenBank/DDBJ whole genome shotgun (WGS) entry which is preliminary data.</text>
</comment>
<sequence>MVIAHRFSTIRKADQILVIEEGKIAERGTHDELIVDQGRNCKLIRHNIIGFKLISIACMV</sequence>
<dbReference type="SUPFAM" id="SSF52540">
    <property type="entry name" value="P-loop containing nucleoside triphosphate hydrolases"/>
    <property type="match status" value="1"/>
</dbReference>
<dbReference type="EMBL" id="JAGGJQ010000009">
    <property type="protein sequence ID" value="MBP1841085.1"/>
    <property type="molecule type" value="Genomic_DNA"/>
</dbReference>
<dbReference type="InterPro" id="IPR027417">
    <property type="entry name" value="P-loop_NTPase"/>
</dbReference>
<dbReference type="Gene3D" id="3.40.50.300">
    <property type="entry name" value="P-loop containing nucleotide triphosphate hydrolases"/>
    <property type="match status" value="1"/>
</dbReference>
<dbReference type="AlphaFoldDB" id="A0A9X1CD93"/>
<evidence type="ECO:0000313" key="3">
    <source>
        <dbReference type="Proteomes" id="UP001138672"/>
    </source>
</evidence>
<name>A0A9X1CD93_9FLAO</name>